<sequence length="294" mass="31762">MAQKFGGQYSPDGRGTTAPKPSPFSGKKPAIGRSRANLLFVAGLPLLFSSIGDGATDMAVAIGAFALIALGAWLTREGIDAQNAYESRTIARRPAIPRKLFGAVALGFGVSAATFDTSLMDGVLYGIIAMVLHLTAFGFDPMRDKAVDGVDTFQTDRVARAVDEAERHLSAMTDAIATAGDRTMTARVDQFQATARAFFRTVENDPRDLTSARRYLGVYLLGAKDATIKFAKLYAQGRDPAVKADYTSLLDDLEANFTAKNQALLSDSRTDLDIEIDVLRDRLQREGIRLNEGE</sequence>
<dbReference type="Proteomes" id="UP000199441">
    <property type="component" value="Unassembled WGS sequence"/>
</dbReference>
<accession>A0A1H3AYW0</accession>
<dbReference type="AlphaFoldDB" id="A0A1H3AYW0"/>
<evidence type="ECO:0000256" key="1">
    <source>
        <dbReference type="SAM" id="MobiDB-lite"/>
    </source>
</evidence>
<dbReference type="RefSeq" id="WP_089947733.1">
    <property type="nucleotide sequence ID" value="NZ_FNOI01000006.1"/>
</dbReference>
<dbReference type="InterPro" id="IPR018770">
    <property type="entry name" value="ChloroindolylP_hydrolase"/>
</dbReference>
<keyword evidence="4" id="KW-1185">Reference proteome</keyword>
<dbReference type="STRING" id="670155.SAMN04488001_2988"/>
<proteinExistence type="predicted"/>
<feature type="region of interest" description="Disordered" evidence="1">
    <location>
        <begin position="1"/>
        <end position="27"/>
    </location>
</feature>
<feature type="transmembrane region" description="Helical" evidence="2">
    <location>
        <begin position="96"/>
        <end position="116"/>
    </location>
</feature>
<keyword evidence="2" id="KW-0472">Membrane</keyword>
<keyword evidence="2" id="KW-0812">Transmembrane</keyword>
<evidence type="ECO:0000256" key="2">
    <source>
        <dbReference type="SAM" id="Phobius"/>
    </source>
</evidence>
<organism evidence="3 4">
    <name type="scientific">Litoreibacter albidus</name>
    <dbReference type="NCBI Taxonomy" id="670155"/>
    <lineage>
        <taxon>Bacteria</taxon>
        <taxon>Pseudomonadati</taxon>
        <taxon>Pseudomonadota</taxon>
        <taxon>Alphaproteobacteria</taxon>
        <taxon>Rhodobacterales</taxon>
        <taxon>Roseobacteraceae</taxon>
        <taxon>Litoreibacter</taxon>
    </lineage>
</organism>
<dbReference type="OrthoDB" id="7375296at2"/>
<evidence type="ECO:0000313" key="3">
    <source>
        <dbReference type="EMBL" id="SDX34916.1"/>
    </source>
</evidence>
<dbReference type="EMBL" id="FNOI01000006">
    <property type="protein sequence ID" value="SDX34916.1"/>
    <property type="molecule type" value="Genomic_DNA"/>
</dbReference>
<evidence type="ECO:0000313" key="4">
    <source>
        <dbReference type="Proteomes" id="UP000199441"/>
    </source>
</evidence>
<reference evidence="4" key="1">
    <citation type="submission" date="2016-10" db="EMBL/GenBank/DDBJ databases">
        <authorList>
            <person name="Varghese N."/>
            <person name="Submissions S."/>
        </authorList>
    </citation>
    <scope>NUCLEOTIDE SEQUENCE [LARGE SCALE GENOMIC DNA]</scope>
    <source>
        <strain evidence="4">DSM 26922</strain>
    </source>
</reference>
<keyword evidence="2" id="KW-1133">Transmembrane helix</keyword>
<dbReference type="Pfam" id="PF10112">
    <property type="entry name" value="Halogen_Hydrol"/>
    <property type="match status" value="1"/>
</dbReference>
<gene>
    <name evidence="3" type="ORF">SAMN04488001_2988</name>
</gene>
<protein>
    <submittedName>
        <fullName evidence="3">5-bromo-4-chloroindolyl phosphate hydrolysis protein</fullName>
    </submittedName>
</protein>
<feature type="transmembrane region" description="Helical" evidence="2">
    <location>
        <begin position="58"/>
        <end position="75"/>
    </location>
</feature>
<feature type="transmembrane region" description="Helical" evidence="2">
    <location>
        <begin position="122"/>
        <end position="139"/>
    </location>
</feature>
<name>A0A1H3AYW0_9RHOB</name>